<keyword evidence="5" id="KW-1133">Transmembrane helix</keyword>
<evidence type="ECO:0000256" key="5">
    <source>
        <dbReference type="SAM" id="Phobius"/>
    </source>
</evidence>
<evidence type="ECO:0000313" key="6">
    <source>
        <dbReference type="EMBL" id="KAK5696438.1"/>
    </source>
</evidence>
<name>A0AAN7ZMK1_9PEZI</name>
<dbReference type="GO" id="GO:0005886">
    <property type="term" value="C:plasma membrane"/>
    <property type="evidence" value="ECO:0007669"/>
    <property type="project" value="TreeGrafter"/>
</dbReference>
<dbReference type="EMBL" id="JAVRQU010000012">
    <property type="protein sequence ID" value="KAK5696438.1"/>
    <property type="molecule type" value="Genomic_DNA"/>
</dbReference>
<accession>A0AAN7ZMK1</accession>
<keyword evidence="5" id="KW-0472">Membrane</keyword>
<evidence type="ECO:0000256" key="2">
    <source>
        <dbReference type="ARBA" id="ARBA00022729"/>
    </source>
</evidence>
<dbReference type="AlphaFoldDB" id="A0AAN7ZMK1"/>
<feature type="region of interest" description="Disordered" evidence="4">
    <location>
        <begin position="411"/>
        <end position="504"/>
    </location>
</feature>
<feature type="compositionally biased region" description="Basic and acidic residues" evidence="4">
    <location>
        <begin position="475"/>
        <end position="490"/>
    </location>
</feature>
<reference evidence="6" key="1">
    <citation type="submission" date="2023-08" db="EMBL/GenBank/DDBJ databases">
        <title>Black Yeasts Isolated from many extreme environments.</title>
        <authorList>
            <person name="Coleine C."/>
            <person name="Stajich J.E."/>
            <person name="Selbmann L."/>
        </authorList>
    </citation>
    <scope>NUCLEOTIDE SEQUENCE</scope>
    <source>
        <strain evidence="6">CCFEE 5810</strain>
    </source>
</reference>
<evidence type="ECO:0000256" key="3">
    <source>
        <dbReference type="ARBA" id="ARBA00023180"/>
    </source>
</evidence>
<protein>
    <submittedName>
        <fullName evidence="6">Protoplasts-secreted</fullName>
    </submittedName>
</protein>
<organism evidence="6 7">
    <name type="scientific">Elasticomyces elasticus</name>
    <dbReference type="NCBI Taxonomy" id="574655"/>
    <lineage>
        <taxon>Eukaryota</taxon>
        <taxon>Fungi</taxon>
        <taxon>Dikarya</taxon>
        <taxon>Ascomycota</taxon>
        <taxon>Pezizomycotina</taxon>
        <taxon>Dothideomycetes</taxon>
        <taxon>Dothideomycetidae</taxon>
        <taxon>Mycosphaerellales</taxon>
        <taxon>Teratosphaeriaceae</taxon>
        <taxon>Elasticomyces</taxon>
    </lineage>
</organism>
<feature type="compositionally biased region" description="Low complexity" evidence="4">
    <location>
        <begin position="447"/>
        <end position="460"/>
    </location>
</feature>
<evidence type="ECO:0000256" key="4">
    <source>
        <dbReference type="SAM" id="MobiDB-lite"/>
    </source>
</evidence>
<dbReference type="PANTHER" id="PTHR31018:SF3">
    <property type="entry name" value="RECEPTOR PROTEIN-TYROSINE KINASE"/>
    <property type="match status" value="1"/>
</dbReference>
<keyword evidence="2" id="KW-0732">Signal</keyword>
<comment type="caution">
    <text evidence="6">The sequence shown here is derived from an EMBL/GenBank/DDBJ whole genome shotgun (WGS) entry which is preliminary data.</text>
</comment>
<feature type="transmembrane region" description="Helical" evidence="5">
    <location>
        <begin position="379"/>
        <end position="402"/>
    </location>
</feature>
<dbReference type="PANTHER" id="PTHR31018">
    <property type="entry name" value="SPORULATION-SPECIFIC PROTEIN-RELATED"/>
    <property type="match status" value="1"/>
</dbReference>
<dbReference type="GO" id="GO:0009986">
    <property type="term" value="C:cell surface"/>
    <property type="evidence" value="ECO:0007669"/>
    <property type="project" value="TreeGrafter"/>
</dbReference>
<dbReference type="GO" id="GO:0031505">
    <property type="term" value="P:fungal-type cell wall organization"/>
    <property type="evidence" value="ECO:0007669"/>
    <property type="project" value="TreeGrafter"/>
</dbReference>
<comment type="subcellular location">
    <subcellularLocation>
        <location evidence="1">Cell envelope</location>
    </subcellularLocation>
</comment>
<gene>
    <name evidence="6" type="primary">PST1_1</name>
    <name evidence="6" type="ORF">LTR97_007739</name>
</gene>
<dbReference type="GO" id="GO:0009277">
    <property type="term" value="C:fungal-type cell wall"/>
    <property type="evidence" value="ECO:0007669"/>
    <property type="project" value="TreeGrafter"/>
</dbReference>
<keyword evidence="3" id="KW-0325">Glycoprotein</keyword>
<keyword evidence="5" id="KW-0812">Transmembrane</keyword>
<proteinExistence type="predicted"/>
<dbReference type="SUPFAM" id="SSF52058">
    <property type="entry name" value="L domain-like"/>
    <property type="match status" value="1"/>
</dbReference>
<evidence type="ECO:0000256" key="1">
    <source>
        <dbReference type="ARBA" id="ARBA00004196"/>
    </source>
</evidence>
<evidence type="ECO:0000313" key="7">
    <source>
        <dbReference type="Proteomes" id="UP001310594"/>
    </source>
</evidence>
<dbReference type="Proteomes" id="UP001310594">
    <property type="component" value="Unassembled WGS sequence"/>
</dbReference>
<dbReference type="InterPro" id="IPR051648">
    <property type="entry name" value="CWI-Assembly_Regulator"/>
</dbReference>
<sequence>MTDTAGLTAIASCTDWIGDITVQSVTLGSTATPTPGQPQVANPAIALDSLEHIHGSLAFQDNIAFNGNQIEFIVQAANLSEVSGTLSIANMTLLRMPRFPSLAIARAISLQGLSLYDEVTFGPAQWPSLYALLALTVHDTSITELGGWNSSLAGRFNTTEPPTLVLSATSNSALNNISLAGWSNTSSYIVAELADNGPNLHVDLPSFDTASLRVSDVAGFSAPDLITLQTTSSFVLPQEGPDTDTERLSEFHNNTFSALSLPALTTVIGTASIQDNAYLRTLDVPKLSTLDVLYLFTNDKLDNIAFPSLWSVNQGGLLSINSKFSDFSIPALTSSAGSLFLRSTGGYNCGPLKRQQKDLLIFKGSFQCTEVQSGLSTGALVGLIVGVATAALILAAITWLLLRRRRRSKNAKAEEKEASSVDETTPLPTDRPGNFELGADANEIKELPPNNGPELPGGKEQVAQELETPVARAELAGKQDGVVERHELHASDPASNGWPLEKAT</sequence>